<protein>
    <submittedName>
        <fullName evidence="1">Uncharacterized protein</fullName>
    </submittedName>
</protein>
<comment type="caution">
    <text evidence="1">The sequence shown here is derived from an EMBL/GenBank/DDBJ whole genome shotgun (WGS) entry which is preliminary data.</text>
</comment>
<evidence type="ECO:0000313" key="2">
    <source>
        <dbReference type="Proteomes" id="UP000621307"/>
    </source>
</evidence>
<proteinExistence type="predicted"/>
<name>A0ABR8BI32_9NOSO</name>
<gene>
    <name evidence="1" type="ORF">H6G14_19940</name>
</gene>
<organism evidence="1 2">
    <name type="scientific">Nostoc parmelioides FACHB-3921</name>
    <dbReference type="NCBI Taxonomy" id="2692909"/>
    <lineage>
        <taxon>Bacteria</taxon>
        <taxon>Bacillati</taxon>
        <taxon>Cyanobacteriota</taxon>
        <taxon>Cyanophyceae</taxon>
        <taxon>Nostocales</taxon>
        <taxon>Nostocaceae</taxon>
        <taxon>Nostoc</taxon>
    </lineage>
</organism>
<sequence>MSTQTFATDLLIDLSVEEQQFLAGGQDRRDEEFRGERGDRGERRNRYFCRYCYDCRRE</sequence>
<dbReference type="EMBL" id="JACJQL010000033">
    <property type="protein sequence ID" value="MBD2253548.1"/>
    <property type="molecule type" value="Genomic_DNA"/>
</dbReference>
<accession>A0ABR8BI32</accession>
<evidence type="ECO:0000313" key="1">
    <source>
        <dbReference type="EMBL" id="MBD2253548.1"/>
    </source>
</evidence>
<keyword evidence="2" id="KW-1185">Reference proteome</keyword>
<dbReference type="Proteomes" id="UP000621307">
    <property type="component" value="Unassembled WGS sequence"/>
</dbReference>
<reference evidence="1 2" key="1">
    <citation type="journal article" date="2020" name="ISME J.">
        <title>Comparative genomics reveals insights into cyanobacterial evolution and habitat adaptation.</title>
        <authorList>
            <person name="Chen M.Y."/>
            <person name="Teng W.K."/>
            <person name="Zhao L."/>
            <person name="Hu C.X."/>
            <person name="Zhou Y.K."/>
            <person name="Han B.P."/>
            <person name="Song L.R."/>
            <person name="Shu W.S."/>
        </authorList>
    </citation>
    <scope>NUCLEOTIDE SEQUENCE [LARGE SCALE GENOMIC DNA]</scope>
    <source>
        <strain evidence="1 2">FACHB-3921</strain>
    </source>
</reference>
<dbReference type="RefSeq" id="WP_190569072.1">
    <property type="nucleotide sequence ID" value="NZ_JACJQL010000033.1"/>
</dbReference>